<organism evidence="1 2">
    <name type="scientific">Planomonospora sphaerica</name>
    <dbReference type="NCBI Taxonomy" id="161355"/>
    <lineage>
        <taxon>Bacteria</taxon>
        <taxon>Bacillati</taxon>
        <taxon>Actinomycetota</taxon>
        <taxon>Actinomycetes</taxon>
        <taxon>Streptosporangiales</taxon>
        <taxon>Streptosporangiaceae</taxon>
        <taxon>Planomonospora</taxon>
    </lineage>
</organism>
<name>A0A171DPX5_9ACTN</name>
<evidence type="ECO:0000313" key="1">
    <source>
        <dbReference type="EMBL" id="GAT71105.1"/>
    </source>
</evidence>
<reference evidence="1 2" key="1">
    <citation type="journal article" date="2016" name="Genome Announc.">
        <title>Draft Genome Sequence of Planomonospora sphaerica JCM9374, a Rare Actinomycete.</title>
        <authorList>
            <person name="Dohra H."/>
            <person name="Suzuki T."/>
            <person name="Inoue Y."/>
            <person name="Kodani S."/>
        </authorList>
    </citation>
    <scope>NUCLEOTIDE SEQUENCE [LARGE SCALE GENOMIC DNA]</scope>
    <source>
        <strain evidence="1 2">JCM 9374</strain>
    </source>
</reference>
<accession>A0A171DPX5</accession>
<dbReference type="STRING" id="161355.PS9374_06796"/>
<dbReference type="OrthoDB" id="5772641at2"/>
<comment type="caution">
    <text evidence="1">The sequence shown here is derived from an EMBL/GenBank/DDBJ whole genome shotgun (WGS) entry which is preliminary data.</text>
</comment>
<dbReference type="RefSeq" id="WP_068903952.1">
    <property type="nucleotide sequence ID" value="NZ_BDCX01000022.1"/>
</dbReference>
<proteinExistence type="predicted"/>
<dbReference type="Proteomes" id="UP000077701">
    <property type="component" value="Unassembled WGS sequence"/>
</dbReference>
<dbReference type="EMBL" id="BDCX01000022">
    <property type="protein sequence ID" value="GAT71105.1"/>
    <property type="molecule type" value="Genomic_DNA"/>
</dbReference>
<gene>
    <name evidence="1" type="ORF">PS9374_06796</name>
</gene>
<keyword evidence="2" id="KW-1185">Reference proteome</keyword>
<sequence length="136" mass="15423">MNAYRVTAQRSGGWWALTVEGPGLHRPAYTQARRLDRAEHMVRDLLALHLDVEPGDVGDIEITPDDESLADELISTRQVRRDADRLRDEATVRTRSTARRLRERGYAHREIGALLGVSHQAVGKLLDEHPKRRVDA</sequence>
<protein>
    <submittedName>
        <fullName evidence="1">Transcriptional regulator</fullName>
    </submittedName>
</protein>
<reference evidence="2" key="2">
    <citation type="submission" date="2016-04" db="EMBL/GenBank/DDBJ databases">
        <title>Planomonospora sphaerica JCM9374 whole genome shotgun sequence.</title>
        <authorList>
            <person name="Suzuki T."/>
            <person name="Dohra H."/>
            <person name="Kodani S."/>
        </authorList>
    </citation>
    <scope>NUCLEOTIDE SEQUENCE [LARGE SCALE GENOMIC DNA]</scope>
    <source>
        <strain evidence="2">JCM 9374</strain>
    </source>
</reference>
<dbReference type="AlphaFoldDB" id="A0A171DPX5"/>
<evidence type="ECO:0000313" key="2">
    <source>
        <dbReference type="Proteomes" id="UP000077701"/>
    </source>
</evidence>